<reference evidence="8" key="1">
    <citation type="submission" date="2020-03" db="EMBL/GenBank/DDBJ databases">
        <authorList>
            <person name="Guo F."/>
        </authorList>
    </citation>
    <scope>NUCLEOTIDE SEQUENCE</scope>
    <source>
        <strain evidence="8">JCM 30134</strain>
    </source>
</reference>
<evidence type="ECO:0000313" key="9">
    <source>
        <dbReference type="Proteomes" id="UP000787472"/>
    </source>
</evidence>
<evidence type="ECO:0000256" key="6">
    <source>
        <dbReference type="ARBA" id="ARBA00023002"/>
    </source>
</evidence>
<dbReference type="SUPFAM" id="SSF50129">
    <property type="entry name" value="GroES-like"/>
    <property type="match status" value="1"/>
</dbReference>
<evidence type="ECO:0000313" key="8">
    <source>
        <dbReference type="EMBL" id="NHO65744.1"/>
    </source>
</evidence>
<dbReference type="Gene3D" id="3.90.180.10">
    <property type="entry name" value="Medium-chain alcohol dehydrogenases, catalytic domain"/>
    <property type="match status" value="1"/>
</dbReference>
<keyword evidence="6" id="KW-0560">Oxidoreductase</keyword>
<protein>
    <recommendedName>
        <fullName evidence="3">alcohol dehydrogenase</fullName>
        <ecNumber evidence="3">1.1.1.1</ecNumber>
    </recommendedName>
</protein>
<dbReference type="PANTHER" id="PTHR42940">
    <property type="entry name" value="ALCOHOL DEHYDROGENASE 1-RELATED"/>
    <property type="match status" value="1"/>
</dbReference>
<comment type="caution">
    <text evidence="8">The sequence shown here is derived from an EMBL/GenBank/DDBJ whole genome shotgun (WGS) entry which is preliminary data.</text>
</comment>
<dbReference type="Gene3D" id="3.40.50.720">
    <property type="entry name" value="NAD(P)-binding Rossmann-like Domain"/>
    <property type="match status" value="1"/>
</dbReference>
<dbReference type="InterPro" id="IPR011032">
    <property type="entry name" value="GroES-like_sf"/>
</dbReference>
<sequence length="342" mass="37195">MKAMALTQLADVVPGSQPLQWLDFPNPVPDQSQVLMKVVACGVCHTELDEIEGRLPPSQLPRILGHQAVGEVIAIGDKVTSLRIGDRVGVGWIAKACGTCEYCRSDRENLCPQFEGTGLDIHGGYAEQMVIEADFAHPMPDSLSSIQAAPLLCAGAIGYRALRLANLHNGAALGLTGFGGSAHLVLQMARHLYPDSAIHVFARDEDTRQFARSLGADWVGDTSDTSASPLHAIIDTTPAWLPVVSAMSRLAPGGRLVINAIRKEVGDQNAWLKLDYPRDLWQEKEIKSVANVTRRDIREFLALAAEINIQPEVECFELRDANRALVALKTQRVRGSKVLVID</sequence>
<keyword evidence="5" id="KW-0862">Zinc</keyword>
<keyword evidence="9" id="KW-1185">Reference proteome</keyword>
<evidence type="ECO:0000256" key="3">
    <source>
        <dbReference type="ARBA" id="ARBA00013190"/>
    </source>
</evidence>
<evidence type="ECO:0000256" key="5">
    <source>
        <dbReference type="ARBA" id="ARBA00022833"/>
    </source>
</evidence>
<dbReference type="SUPFAM" id="SSF51735">
    <property type="entry name" value="NAD(P)-binding Rossmann-fold domains"/>
    <property type="match status" value="1"/>
</dbReference>
<comment type="similarity">
    <text evidence="2">Belongs to the zinc-containing alcohol dehydrogenase family.</text>
</comment>
<dbReference type="InterPro" id="IPR020843">
    <property type="entry name" value="ER"/>
</dbReference>
<keyword evidence="4" id="KW-0479">Metal-binding</keyword>
<dbReference type="CDD" id="cd08298">
    <property type="entry name" value="CAD2"/>
    <property type="match status" value="1"/>
</dbReference>
<dbReference type="GO" id="GO:0004022">
    <property type="term" value="F:alcohol dehydrogenase (NAD+) activity"/>
    <property type="evidence" value="ECO:0007669"/>
    <property type="project" value="UniProtKB-EC"/>
</dbReference>
<evidence type="ECO:0000256" key="4">
    <source>
        <dbReference type="ARBA" id="ARBA00022723"/>
    </source>
</evidence>
<dbReference type="PANTHER" id="PTHR42940:SF8">
    <property type="entry name" value="VACUOLAR PROTEIN SORTING-ASSOCIATED PROTEIN 11"/>
    <property type="match status" value="1"/>
</dbReference>
<gene>
    <name evidence="8" type="ORF">G8770_09345</name>
</gene>
<name>A0A9E5JSH8_9GAMM</name>
<dbReference type="Pfam" id="PF08240">
    <property type="entry name" value="ADH_N"/>
    <property type="match status" value="1"/>
</dbReference>
<organism evidence="8 9">
    <name type="scientific">Pseudomaricurvus hydrocarbonicus</name>
    <dbReference type="NCBI Taxonomy" id="1470433"/>
    <lineage>
        <taxon>Bacteria</taxon>
        <taxon>Pseudomonadati</taxon>
        <taxon>Pseudomonadota</taxon>
        <taxon>Gammaproteobacteria</taxon>
        <taxon>Cellvibrionales</taxon>
        <taxon>Cellvibrionaceae</taxon>
        <taxon>Pseudomaricurvus</taxon>
    </lineage>
</organism>
<evidence type="ECO:0000256" key="1">
    <source>
        <dbReference type="ARBA" id="ARBA00001947"/>
    </source>
</evidence>
<feature type="domain" description="Enoyl reductase (ER)" evidence="7">
    <location>
        <begin position="15"/>
        <end position="340"/>
    </location>
</feature>
<dbReference type="GO" id="GO:0046872">
    <property type="term" value="F:metal ion binding"/>
    <property type="evidence" value="ECO:0007669"/>
    <property type="project" value="UniProtKB-KW"/>
</dbReference>
<dbReference type="Proteomes" id="UP000787472">
    <property type="component" value="Unassembled WGS sequence"/>
</dbReference>
<dbReference type="GO" id="GO:0005737">
    <property type="term" value="C:cytoplasm"/>
    <property type="evidence" value="ECO:0007669"/>
    <property type="project" value="TreeGrafter"/>
</dbReference>
<accession>A0A9E5JSH8</accession>
<comment type="cofactor">
    <cofactor evidence="1">
        <name>Zn(2+)</name>
        <dbReference type="ChEBI" id="CHEBI:29105"/>
    </cofactor>
</comment>
<dbReference type="EC" id="1.1.1.1" evidence="3"/>
<dbReference type="InterPro" id="IPR013154">
    <property type="entry name" value="ADH-like_N"/>
</dbReference>
<dbReference type="AlphaFoldDB" id="A0A9E5JSH8"/>
<evidence type="ECO:0000256" key="2">
    <source>
        <dbReference type="ARBA" id="ARBA00008072"/>
    </source>
</evidence>
<proteinExistence type="inferred from homology"/>
<dbReference type="InterPro" id="IPR036291">
    <property type="entry name" value="NAD(P)-bd_dom_sf"/>
</dbReference>
<dbReference type="SMART" id="SM00829">
    <property type="entry name" value="PKS_ER"/>
    <property type="match status" value="1"/>
</dbReference>
<dbReference type="InterPro" id="IPR014187">
    <property type="entry name" value="ADH_Zn_typ-2"/>
</dbReference>
<dbReference type="EMBL" id="JAAONZ010000005">
    <property type="protein sequence ID" value="NHO65744.1"/>
    <property type="molecule type" value="Genomic_DNA"/>
</dbReference>
<evidence type="ECO:0000259" key="7">
    <source>
        <dbReference type="SMART" id="SM00829"/>
    </source>
</evidence>